<dbReference type="CDD" id="cd00531">
    <property type="entry name" value="NTF2_like"/>
    <property type="match status" value="1"/>
</dbReference>
<proteinExistence type="predicted"/>
<feature type="domain" description="SnoaL-like" evidence="1">
    <location>
        <begin position="16"/>
        <end position="121"/>
    </location>
</feature>
<sequence>MGTISSAQAETIMQWFTDRIMNKDYEGFLDLFDEDIVFEFPYAPEALPQFLKGKRALKQHLDMLDTLLEIRSFTKPVIHVSAESPVFIAQYEGNGNVFADGKPYEQKYISVVEVKNGKIVRFQDYWNPLAL</sequence>
<dbReference type="EMBL" id="MRTP01000001">
    <property type="protein sequence ID" value="OMF58802.1"/>
    <property type="molecule type" value="Genomic_DNA"/>
</dbReference>
<name>A0A1R1F447_9BACL</name>
<dbReference type="Gene3D" id="3.10.450.50">
    <property type="match status" value="1"/>
</dbReference>
<evidence type="ECO:0000259" key="1">
    <source>
        <dbReference type="Pfam" id="PF12680"/>
    </source>
</evidence>
<gene>
    <name evidence="2" type="ORF">BK138_09990</name>
</gene>
<organism evidence="2 3">
    <name type="scientific">Paenibacillus rhizosphaerae</name>
    <dbReference type="NCBI Taxonomy" id="297318"/>
    <lineage>
        <taxon>Bacteria</taxon>
        <taxon>Bacillati</taxon>
        <taxon>Bacillota</taxon>
        <taxon>Bacilli</taxon>
        <taxon>Bacillales</taxon>
        <taxon>Paenibacillaceae</taxon>
        <taxon>Paenibacillus</taxon>
    </lineage>
</organism>
<dbReference type="InterPro" id="IPR037401">
    <property type="entry name" value="SnoaL-like"/>
</dbReference>
<keyword evidence="3" id="KW-1185">Reference proteome</keyword>
<accession>A0A1R1F447</accession>
<dbReference type="SUPFAM" id="SSF54427">
    <property type="entry name" value="NTF2-like"/>
    <property type="match status" value="1"/>
</dbReference>
<dbReference type="RefSeq" id="WP_076168919.1">
    <property type="nucleotide sequence ID" value="NZ_MRTP01000001.1"/>
</dbReference>
<comment type="caution">
    <text evidence="2">The sequence shown here is derived from an EMBL/GenBank/DDBJ whole genome shotgun (WGS) entry which is preliminary data.</text>
</comment>
<dbReference type="STRING" id="297318.BK138_09990"/>
<dbReference type="Pfam" id="PF12680">
    <property type="entry name" value="SnoaL_2"/>
    <property type="match status" value="1"/>
</dbReference>
<protein>
    <recommendedName>
        <fullName evidence="1">SnoaL-like domain-containing protein</fullName>
    </recommendedName>
</protein>
<dbReference type="AlphaFoldDB" id="A0A1R1F447"/>
<reference evidence="2 3" key="1">
    <citation type="submission" date="2016-11" db="EMBL/GenBank/DDBJ databases">
        <title>Paenibacillus species isolates.</title>
        <authorList>
            <person name="Beno S.M."/>
        </authorList>
    </citation>
    <scope>NUCLEOTIDE SEQUENCE [LARGE SCALE GENOMIC DNA]</scope>
    <source>
        <strain evidence="2 3">FSL R5-0378</strain>
    </source>
</reference>
<evidence type="ECO:0000313" key="2">
    <source>
        <dbReference type="EMBL" id="OMF58802.1"/>
    </source>
</evidence>
<evidence type="ECO:0000313" key="3">
    <source>
        <dbReference type="Proteomes" id="UP000187172"/>
    </source>
</evidence>
<dbReference type="InterPro" id="IPR032710">
    <property type="entry name" value="NTF2-like_dom_sf"/>
</dbReference>
<dbReference type="Proteomes" id="UP000187172">
    <property type="component" value="Unassembled WGS sequence"/>
</dbReference>